<accession>A0AB39TUX5</accession>
<dbReference type="RefSeq" id="WP_369185310.1">
    <property type="nucleotide sequence ID" value="NZ_CP163445.1"/>
</dbReference>
<reference evidence="2" key="1">
    <citation type="submission" date="2024-07" db="EMBL/GenBank/DDBJ databases">
        <authorList>
            <person name="Yu S.T."/>
        </authorList>
    </citation>
    <scope>NUCLEOTIDE SEQUENCE</scope>
    <source>
        <strain evidence="2">Y1</strain>
    </source>
</reference>
<dbReference type="AlphaFoldDB" id="A0AB39TUX5"/>
<sequence>MAANQQLEAQVTQVTGERDQLQAPLDKAEEDLTTAAEIRKQLMRAGWRSHAGGLNTTTVS</sequence>
<evidence type="ECO:0000256" key="1">
    <source>
        <dbReference type="SAM" id="MobiDB-lite"/>
    </source>
</evidence>
<gene>
    <name evidence="2" type="ORF">AB2U05_33760</name>
</gene>
<evidence type="ECO:0000313" key="2">
    <source>
        <dbReference type="EMBL" id="XDQ83125.1"/>
    </source>
</evidence>
<feature type="region of interest" description="Disordered" evidence="1">
    <location>
        <begin position="1"/>
        <end position="25"/>
    </location>
</feature>
<feature type="compositionally biased region" description="Polar residues" evidence="1">
    <location>
        <begin position="1"/>
        <end position="15"/>
    </location>
</feature>
<organism evidence="2">
    <name type="scientific">Streptomyces sp. Y1</name>
    <dbReference type="NCBI Taxonomy" id="3238634"/>
    <lineage>
        <taxon>Bacteria</taxon>
        <taxon>Bacillati</taxon>
        <taxon>Actinomycetota</taxon>
        <taxon>Actinomycetes</taxon>
        <taxon>Kitasatosporales</taxon>
        <taxon>Streptomycetaceae</taxon>
        <taxon>Streptomyces</taxon>
    </lineage>
</organism>
<name>A0AB39TUX5_9ACTN</name>
<dbReference type="EMBL" id="CP163445">
    <property type="protein sequence ID" value="XDQ83125.1"/>
    <property type="molecule type" value="Genomic_DNA"/>
</dbReference>
<proteinExistence type="predicted"/>
<protein>
    <submittedName>
        <fullName evidence="2">Uncharacterized protein</fullName>
    </submittedName>
</protein>